<name>A0A0K1XGH7_9GAMM</name>
<dbReference type="EMBL" id="CP012365">
    <property type="protein sequence ID" value="AKX60349.1"/>
    <property type="molecule type" value="Genomic_DNA"/>
</dbReference>
<keyword evidence="1 7" id="KW-0732">Signal</keyword>
<dbReference type="HAMAP" id="MF_02071">
    <property type="entry name" value="RlpA"/>
    <property type="match status" value="1"/>
</dbReference>
<dbReference type="Gene3D" id="3.30.70.1070">
    <property type="entry name" value="Sporulation related repeat"/>
    <property type="match status" value="1"/>
</dbReference>
<evidence type="ECO:0000256" key="7">
    <source>
        <dbReference type="SAM" id="SignalP"/>
    </source>
</evidence>
<dbReference type="PANTHER" id="PTHR34183:SF1">
    <property type="entry name" value="ENDOLYTIC PEPTIDOGLYCAN TRANSGLYCOSYLASE RLPA"/>
    <property type="match status" value="1"/>
</dbReference>
<keyword evidence="2 4" id="KW-0456">Lyase</keyword>
<evidence type="ECO:0000256" key="5">
    <source>
        <dbReference type="RuleBase" id="RU003495"/>
    </source>
</evidence>
<keyword evidence="4" id="KW-0472">Membrane</keyword>
<feature type="domain" description="SPOR" evidence="8">
    <location>
        <begin position="249"/>
        <end position="330"/>
    </location>
</feature>
<dbReference type="Proteomes" id="UP000063953">
    <property type="component" value="Chromosome"/>
</dbReference>
<sequence>MLKPAFQVLALSALSLALISCSTKTTQQPGAATSGKAAGISGPNNFKRPGNDGAPWWDVDVSNIPDAVPMPHTGNFKASPYVVFGKQYVPIQNAHNYREEGTASWYGTKFHGQNTANGEVYDLYGMTAAHKTLPLPSYVKVTNLDNGKQVTLRVNDRGPFYSDRIIDLSFAAAKRLGYAEKGVARVRVEGIDPVAWWAARGQPVPSVLTDAHLAKVQVPEPAPGTTEVYTPPVTQHAGALLPLQVSESALERPGHYLQMGAFANPDAAQLLRDKLAQHVEVPVEVSSIARDNQVLHRVRMGPVNSRLQAEQLQQQLAAAALGAGTVVDIN</sequence>
<dbReference type="Pfam" id="PF05036">
    <property type="entry name" value="SPOR"/>
    <property type="match status" value="1"/>
</dbReference>
<protein>
    <recommendedName>
        <fullName evidence="4">Endolytic peptidoglycan transglycosylase RlpA</fullName>
        <ecNumber evidence="4">4.2.2.-</ecNumber>
    </recommendedName>
</protein>
<keyword evidence="4" id="KW-0449">Lipoprotein</keyword>
<dbReference type="FunFam" id="2.40.40.10:FF:000003">
    <property type="entry name" value="Endolytic peptidoglycan transglycosylase RlpA"/>
    <property type="match status" value="1"/>
</dbReference>
<evidence type="ECO:0000256" key="1">
    <source>
        <dbReference type="ARBA" id="ARBA00022729"/>
    </source>
</evidence>
<dbReference type="STRING" id="1697053.AKN87_01045"/>
<dbReference type="GO" id="GO:0042834">
    <property type="term" value="F:peptidoglycan binding"/>
    <property type="evidence" value="ECO:0007669"/>
    <property type="project" value="InterPro"/>
</dbReference>
<dbReference type="PROSITE" id="PS51257">
    <property type="entry name" value="PROKAR_LIPOPROTEIN"/>
    <property type="match status" value="1"/>
</dbReference>
<dbReference type="GO" id="GO:0000270">
    <property type="term" value="P:peptidoglycan metabolic process"/>
    <property type="evidence" value="ECO:0007669"/>
    <property type="project" value="UniProtKB-UniRule"/>
</dbReference>
<dbReference type="RefSeq" id="WP_053101648.1">
    <property type="nucleotide sequence ID" value="NZ_CP012359.1"/>
</dbReference>
<dbReference type="InterPro" id="IPR036908">
    <property type="entry name" value="RlpA-like_sf"/>
</dbReference>
<accession>A0A0K1XGH7</accession>
<keyword evidence="4" id="KW-0564">Palmitate</keyword>
<dbReference type="Gene3D" id="2.40.40.10">
    <property type="entry name" value="RlpA-like domain"/>
    <property type="match status" value="1"/>
</dbReference>
<dbReference type="AlphaFoldDB" id="A0A0K1XGH7"/>
<comment type="function">
    <text evidence="4">Lytic transglycosylase with a strong preference for naked glycan strands that lack stem peptides.</text>
</comment>
<dbReference type="CDD" id="cd22268">
    <property type="entry name" value="DPBB_RlpA-like"/>
    <property type="match status" value="1"/>
</dbReference>
<evidence type="ECO:0000256" key="2">
    <source>
        <dbReference type="ARBA" id="ARBA00023239"/>
    </source>
</evidence>
<dbReference type="InterPro" id="IPR034718">
    <property type="entry name" value="RlpA"/>
</dbReference>
<dbReference type="GO" id="GO:0071555">
    <property type="term" value="P:cell wall organization"/>
    <property type="evidence" value="ECO:0007669"/>
    <property type="project" value="UniProtKB-KW"/>
</dbReference>
<dbReference type="InterPro" id="IPR007730">
    <property type="entry name" value="SPOR-like_dom"/>
</dbReference>
<keyword evidence="4" id="KW-1003">Cell membrane</keyword>
<dbReference type="PROSITE" id="PS51724">
    <property type="entry name" value="SPOR"/>
    <property type="match status" value="1"/>
</dbReference>
<evidence type="ECO:0000259" key="8">
    <source>
        <dbReference type="PROSITE" id="PS51724"/>
    </source>
</evidence>
<gene>
    <name evidence="4" type="primary">rlpA</name>
    <name evidence="9" type="ORF">AKN88_10710</name>
</gene>
<keyword evidence="10" id="KW-1185">Reference proteome</keyword>
<keyword evidence="3 4" id="KW-0961">Cell wall biogenesis/degradation</keyword>
<dbReference type="GO" id="GO:0005886">
    <property type="term" value="C:plasma membrane"/>
    <property type="evidence" value="ECO:0007669"/>
    <property type="project" value="UniProtKB-SubCell"/>
</dbReference>
<feature type="region of interest" description="Disordered" evidence="6">
    <location>
        <begin position="26"/>
        <end position="51"/>
    </location>
</feature>
<evidence type="ECO:0000313" key="9">
    <source>
        <dbReference type="EMBL" id="AKX60349.1"/>
    </source>
</evidence>
<dbReference type="GO" id="GO:0008932">
    <property type="term" value="F:lytic endotransglycosylase activity"/>
    <property type="evidence" value="ECO:0007669"/>
    <property type="project" value="UniProtKB-UniRule"/>
</dbReference>
<feature type="chain" id="PRO_5009984121" description="Endolytic peptidoglycan transglycosylase RlpA" evidence="7">
    <location>
        <begin position="18"/>
        <end position="330"/>
    </location>
</feature>
<dbReference type="InterPro" id="IPR009009">
    <property type="entry name" value="RlpA-like_DPBB"/>
</dbReference>
<dbReference type="InterPro" id="IPR012997">
    <property type="entry name" value="RplA"/>
</dbReference>
<evidence type="ECO:0000256" key="4">
    <source>
        <dbReference type="HAMAP-Rule" id="MF_02071"/>
    </source>
</evidence>
<dbReference type="NCBIfam" id="TIGR00413">
    <property type="entry name" value="rlpA"/>
    <property type="match status" value="1"/>
</dbReference>
<evidence type="ECO:0000313" key="10">
    <source>
        <dbReference type="Proteomes" id="UP000063953"/>
    </source>
</evidence>
<dbReference type="PATRIC" id="fig|1697052.3.peg.240"/>
<comment type="subcellular location">
    <subcellularLocation>
        <location evidence="4">Cell membrane</location>
        <topology evidence="4">Lipid-anchor</topology>
    </subcellularLocation>
</comment>
<dbReference type="GO" id="GO:0009279">
    <property type="term" value="C:cell outer membrane"/>
    <property type="evidence" value="ECO:0007669"/>
    <property type="project" value="TreeGrafter"/>
</dbReference>
<proteinExistence type="inferred from homology"/>
<dbReference type="SUPFAM" id="SSF110997">
    <property type="entry name" value="Sporulation related repeat"/>
    <property type="match status" value="1"/>
</dbReference>
<organism evidence="9 10">
    <name type="scientific">Thiopseudomonas alkaliphila</name>
    <dbReference type="NCBI Taxonomy" id="1697053"/>
    <lineage>
        <taxon>Bacteria</taxon>
        <taxon>Pseudomonadati</taxon>
        <taxon>Pseudomonadota</taxon>
        <taxon>Gammaproteobacteria</taxon>
        <taxon>Pseudomonadales</taxon>
        <taxon>Pseudomonadaceae</taxon>
        <taxon>Thiopseudomonas</taxon>
    </lineage>
</organism>
<dbReference type="Pfam" id="PF03330">
    <property type="entry name" value="DPBB_1"/>
    <property type="match status" value="1"/>
</dbReference>
<evidence type="ECO:0000256" key="3">
    <source>
        <dbReference type="ARBA" id="ARBA00023316"/>
    </source>
</evidence>
<reference evidence="9 10" key="1">
    <citation type="journal article" date="2015" name="Genome Announc.">
        <title>Genome Sequences of Oblitimonas alkaliphila gen. nov. sp. nov. (Proposed), a Novel Bacterium of the Pseudomonadaceae Family.</title>
        <authorList>
            <person name="Lauer A.C."/>
            <person name="Nicholson A.C."/>
            <person name="Humrighouse B.W."/>
            <person name="Emery B."/>
            <person name="Drobish A."/>
            <person name="Juieng P."/>
            <person name="Loparev V."/>
            <person name="McQuiston J.R."/>
        </authorList>
    </citation>
    <scope>NUCLEOTIDE SEQUENCE [LARGE SCALE GENOMIC DNA]</scope>
    <source>
        <strain evidence="9 10">E5571</strain>
    </source>
</reference>
<dbReference type="SUPFAM" id="SSF50685">
    <property type="entry name" value="Barwin-like endoglucanases"/>
    <property type="match status" value="1"/>
</dbReference>
<dbReference type="PANTHER" id="PTHR34183">
    <property type="entry name" value="ENDOLYTIC PEPTIDOGLYCAN TRANSGLYCOSYLASE RLPA"/>
    <property type="match status" value="1"/>
</dbReference>
<comment type="similarity">
    <text evidence="4 5">Belongs to the RlpA family.</text>
</comment>
<feature type="signal peptide" evidence="7">
    <location>
        <begin position="1"/>
        <end position="17"/>
    </location>
</feature>
<dbReference type="InterPro" id="IPR036680">
    <property type="entry name" value="SPOR-like_sf"/>
</dbReference>
<dbReference type="EC" id="4.2.2.-" evidence="4"/>
<evidence type="ECO:0000256" key="6">
    <source>
        <dbReference type="SAM" id="MobiDB-lite"/>
    </source>
</evidence>